<dbReference type="Proteomes" id="UP000605992">
    <property type="component" value="Unassembled WGS sequence"/>
</dbReference>
<feature type="region of interest" description="Disordered" evidence="1">
    <location>
        <begin position="33"/>
        <end position="145"/>
    </location>
</feature>
<accession>A0A8J3Y0H1</accession>
<name>A0A8J3Y0H1_9ACTN</name>
<protein>
    <submittedName>
        <fullName evidence="2">Uncharacterized protein</fullName>
    </submittedName>
</protein>
<keyword evidence="3" id="KW-1185">Reference proteome</keyword>
<dbReference type="EMBL" id="BOOR01000066">
    <property type="protein sequence ID" value="GII58521.1"/>
    <property type="molecule type" value="Genomic_DNA"/>
</dbReference>
<proteinExistence type="predicted"/>
<dbReference type="AlphaFoldDB" id="A0A8J3Y0H1"/>
<comment type="caution">
    <text evidence="2">The sequence shown here is derived from an EMBL/GenBank/DDBJ whole genome shotgun (WGS) entry which is preliminary data.</text>
</comment>
<evidence type="ECO:0000313" key="2">
    <source>
        <dbReference type="EMBL" id="GII58521.1"/>
    </source>
</evidence>
<gene>
    <name evidence="2" type="ORF">Pth03_69100</name>
</gene>
<evidence type="ECO:0000256" key="1">
    <source>
        <dbReference type="SAM" id="MobiDB-lite"/>
    </source>
</evidence>
<sequence>MPLAVCRGTFCFPAMRRYAADIAGIREELRHERGDRLPGGEGPRGLAAYEGRGGESVPAEPPANDSQAMAPAISAGAGSENAVPADSPGKLGRSHRSTTPSAALKTPVSIPSAGHSLLPTYGTGCREWSPGADRSRPWPTWDKPT</sequence>
<evidence type="ECO:0000313" key="3">
    <source>
        <dbReference type="Proteomes" id="UP000605992"/>
    </source>
</evidence>
<reference evidence="2" key="1">
    <citation type="submission" date="2021-01" db="EMBL/GenBank/DDBJ databases">
        <title>Whole genome shotgun sequence of Planotetraspora thailandica NBRC 104271.</title>
        <authorList>
            <person name="Komaki H."/>
            <person name="Tamura T."/>
        </authorList>
    </citation>
    <scope>NUCLEOTIDE SEQUENCE</scope>
    <source>
        <strain evidence="2">NBRC 104271</strain>
    </source>
</reference>
<organism evidence="2 3">
    <name type="scientific">Planotetraspora thailandica</name>
    <dbReference type="NCBI Taxonomy" id="487172"/>
    <lineage>
        <taxon>Bacteria</taxon>
        <taxon>Bacillati</taxon>
        <taxon>Actinomycetota</taxon>
        <taxon>Actinomycetes</taxon>
        <taxon>Streptosporangiales</taxon>
        <taxon>Streptosporangiaceae</taxon>
        <taxon>Planotetraspora</taxon>
    </lineage>
</organism>